<feature type="domain" description="Aminoacyl-transfer RNA synthetases class-II family profile" evidence="7">
    <location>
        <begin position="216"/>
        <end position="634"/>
    </location>
</feature>
<dbReference type="Pfam" id="PF02938">
    <property type="entry name" value="GAD"/>
    <property type="match status" value="1"/>
</dbReference>
<dbReference type="SUPFAM" id="SSF55261">
    <property type="entry name" value="GAD domain-like"/>
    <property type="match status" value="1"/>
</dbReference>
<keyword evidence="6" id="KW-0030">Aminoacyl-tRNA synthetase</keyword>
<dbReference type="SUPFAM" id="SSF55681">
    <property type="entry name" value="Class II aaRS and biotin synthetases"/>
    <property type="match status" value="1"/>
</dbReference>
<comment type="caution">
    <text evidence="8">The sequence shown here is derived from an EMBL/GenBank/DDBJ whole genome shotgun (WGS) entry which is preliminary data.</text>
</comment>
<evidence type="ECO:0000313" key="8">
    <source>
        <dbReference type="EMBL" id="KAK7076523.1"/>
    </source>
</evidence>
<keyword evidence="2 8" id="KW-0436">Ligase</keyword>
<dbReference type="PRINTS" id="PR01042">
    <property type="entry name" value="TRNASYNTHASP"/>
</dbReference>
<accession>A0AAN9A6F3</accession>
<dbReference type="InterPro" id="IPR029351">
    <property type="entry name" value="GAD_dom"/>
</dbReference>
<evidence type="ECO:0000256" key="4">
    <source>
        <dbReference type="ARBA" id="ARBA00022840"/>
    </source>
</evidence>
<dbReference type="CDD" id="cd04317">
    <property type="entry name" value="EcAspRS_like_N"/>
    <property type="match status" value="1"/>
</dbReference>
<dbReference type="NCBIfam" id="NF001750">
    <property type="entry name" value="PRK00476.1"/>
    <property type="match status" value="1"/>
</dbReference>
<dbReference type="SUPFAM" id="SSF50249">
    <property type="entry name" value="Nucleic acid-binding proteins"/>
    <property type="match status" value="1"/>
</dbReference>
<evidence type="ECO:0000313" key="9">
    <source>
        <dbReference type="Proteomes" id="UP001381693"/>
    </source>
</evidence>
<dbReference type="Gene3D" id="2.40.50.140">
    <property type="entry name" value="Nucleic acid-binding proteins"/>
    <property type="match status" value="1"/>
</dbReference>
<reference evidence="8 9" key="1">
    <citation type="submission" date="2023-11" db="EMBL/GenBank/DDBJ databases">
        <title>Halocaridina rubra genome assembly.</title>
        <authorList>
            <person name="Smith C."/>
        </authorList>
    </citation>
    <scope>NUCLEOTIDE SEQUENCE [LARGE SCALE GENOMIC DNA]</scope>
    <source>
        <strain evidence="8">EP-1</strain>
        <tissue evidence="8">Whole</tissue>
    </source>
</reference>
<dbReference type="InterPro" id="IPR004524">
    <property type="entry name" value="Asp-tRNA-ligase_1"/>
</dbReference>
<dbReference type="PROSITE" id="PS50862">
    <property type="entry name" value="AA_TRNA_LIGASE_II"/>
    <property type="match status" value="1"/>
</dbReference>
<evidence type="ECO:0000259" key="7">
    <source>
        <dbReference type="PROSITE" id="PS50862"/>
    </source>
</evidence>
<dbReference type="InterPro" id="IPR002312">
    <property type="entry name" value="Asp/Asn-tRNA-synth_IIb"/>
</dbReference>
<dbReference type="EMBL" id="JAXCGZ010009637">
    <property type="protein sequence ID" value="KAK7076523.1"/>
    <property type="molecule type" value="Genomic_DNA"/>
</dbReference>
<evidence type="ECO:0000256" key="2">
    <source>
        <dbReference type="ARBA" id="ARBA00022598"/>
    </source>
</evidence>
<dbReference type="InterPro" id="IPR004364">
    <property type="entry name" value="Aa-tRNA-synt_II"/>
</dbReference>
<dbReference type="InterPro" id="IPR012340">
    <property type="entry name" value="NA-bd_OB-fold"/>
</dbReference>
<dbReference type="GO" id="GO:0006422">
    <property type="term" value="P:aspartyl-tRNA aminoacylation"/>
    <property type="evidence" value="ECO:0007669"/>
    <property type="project" value="TreeGrafter"/>
</dbReference>
<dbReference type="NCBIfam" id="TIGR00459">
    <property type="entry name" value="aspS_bact"/>
    <property type="match status" value="1"/>
</dbReference>
<keyword evidence="3" id="KW-0547">Nucleotide-binding</keyword>
<dbReference type="InterPro" id="IPR045864">
    <property type="entry name" value="aa-tRNA-synth_II/BPL/LPL"/>
</dbReference>
<dbReference type="PANTHER" id="PTHR22594:SF5">
    <property type="entry name" value="ASPARTATE--TRNA LIGASE, MITOCHONDRIAL"/>
    <property type="match status" value="1"/>
</dbReference>
<dbReference type="GO" id="GO:0005739">
    <property type="term" value="C:mitochondrion"/>
    <property type="evidence" value="ECO:0007669"/>
    <property type="project" value="TreeGrafter"/>
</dbReference>
<dbReference type="Gene3D" id="3.30.930.10">
    <property type="entry name" value="Bira Bifunctional Protein, Domain 2"/>
    <property type="match status" value="1"/>
</dbReference>
<dbReference type="Pfam" id="PF00152">
    <property type="entry name" value="tRNA-synt_2"/>
    <property type="match status" value="1"/>
</dbReference>
<dbReference type="EC" id="6.1.1.12" evidence="8"/>
<dbReference type="PANTHER" id="PTHR22594">
    <property type="entry name" value="ASPARTYL/LYSYL-TRNA SYNTHETASE"/>
    <property type="match status" value="1"/>
</dbReference>
<dbReference type="HAMAP" id="MF_00044">
    <property type="entry name" value="Asp_tRNA_synth_type1"/>
    <property type="match status" value="1"/>
</dbReference>
<dbReference type="InterPro" id="IPR004115">
    <property type="entry name" value="GAD-like_sf"/>
</dbReference>
<keyword evidence="4" id="KW-0067">ATP-binding</keyword>
<keyword evidence="5" id="KW-0648">Protein biosynthesis</keyword>
<protein>
    <submittedName>
        <fullName evidence="8">Aspartyl-tRNA synthetase 2, mitochondrial</fullName>
        <ecNumber evidence="8">6.1.1.12</ecNumber>
    </submittedName>
</protein>
<name>A0AAN9A6F3_HALRR</name>
<sequence length="665" mass="75426">MKSSVLPLFTKISKHIFLLKSIRNGSLSRIFHARQFSCRIICSRSSWIHQNSAGIYIHVSLPWHRATTTVASQRIGFTLKTHSCGELTSSHAGQSVVLRGFLQYQRMGRFAVLRDIMGKTQVLIREEDKELSVALEDTPFESYVEIRGVVHQRPEEQYNKDMTTGEIEVIADSYKVLSRVQRSLPFLIRNYNKPKENLRLQYRYLDLRHEELQRTLKLRSRVAKKMRDYLQDVEDFVEIATPTLSVNTPGGAQEFVVPSRHPGQFYSLVQSPQTYKQLAMIGGFEKYFQFAICYRDEGGKPDRQPEFMQVDLEMANVTMEEVQRLIENLLVYSWPSHLHPILTPFPVMTYDETLSEYGTDKPDVRFEWKIKEVTDVLQDCGANTLETLVLQPGNSAHAFVIPEGQIVMKKKLLSTWEALAMREFNLNGLTTSLVKEDKKLRGNIARHLKLTSQQTLIEKLNASSGDIIVLAVGPTINVQKLLGKLRLLSASAMEEAGRRVRDPDVFNFLWVINFPLFEVDETTGKTISVHHPFTLPKNGDEHFLHIDPLKAKSQHFDLVLNGSEIGGGSIRVHDPVMQRFIMENILGIDSKSLGFFTEALESGAPPHGGIALGYDRLMEKICGGKSIRDVIAFPKSMAGRCLMSGAPGNITEDELNLYHIHVKKS</sequence>
<evidence type="ECO:0000256" key="6">
    <source>
        <dbReference type="ARBA" id="ARBA00023146"/>
    </source>
</evidence>
<dbReference type="Proteomes" id="UP001381693">
    <property type="component" value="Unassembled WGS sequence"/>
</dbReference>
<organism evidence="8 9">
    <name type="scientific">Halocaridina rubra</name>
    <name type="common">Hawaiian red shrimp</name>
    <dbReference type="NCBI Taxonomy" id="373956"/>
    <lineage>
        <taxon>Eukaryota</taxon>
        <taxon>Metazoa</taxon>
        <taxon>Ecdysozoa</taxon>
        <taxon>Arthropoda</taxon>
        <taxon>Crustacea</taxon>
        <taxon>Multicrustacea</taxon>
        <taxon>Malacostraca</taxon>
        <taxon>Eumalacostraca</taxon>
        <taxon>Eucarida</taxon>
        <taxon>Decapoda</taxon>
        <taxon>Pleocyemata</taxon>
        <taxon>Caridea</taxon>
        <taxon>Atyoidea</taxon>
        <taxon>Atyidae</taxon>
        <taxon>Halocaridina</taxon>
    </lineage>
</organism>
<dbReference type="InterPro" id="IPR047089">
    <property type="entry name" value="Asp-tRNA-ligase_1_N"/>
</dbReference>
<evidence type="ECO:0000256" key="3">
    <source>
        <dbReference type="ARBA" id="ARBA00022741"/>
    </source>
</evidence>
<evidence type="ECO:0000256" key="5">
    <source>
        <dbReference type="ARBA" id="ARBA00022917"/>
    </source>
</evidence>
<dbReference type="GO" id="GO:0004815">
    <property type="term" value="F:aspartate-tRNA ligase activity"/>
    <property type="evidence" value="ECO:0007669"/>
    <property type="project" value="UniProtKB-EC"/>
</dbReference>
<keyword evidence="9" id="KW-1185">Reference proteome</keyword>
<comment type="similarity">
    <text evidence="1">Belongs to the class-II aminoacyl-tRNA synthetase family. Type 1 subfamily.</text>
</comment>
<evidence type="ECO:0000256" key="1">
    <source>
        <dbReference type="ARBA" id="ARBA00006303"/>
    </source>
</evidence>
<dbReference type="Gene3D" id="3.30.1360.30">
    <property type="entry name" value="GAD-like domain"/>
    <property type="match status" value="1"/>
</dbReference>
<dbReference type="InterPro" id="IPR006195">
    <property type="entry name" value="aa-tRNA-synth_II"/>
</dbReference>
<gene>
    <name evidence="8" type="primary">DARS2</name>
    <name evidence="8" type="ORF">SK128_020887</name>
</gene>
<dbReference type="GO" id="GO:0005524">
    <property type="term" value="F:ATP binding"/>
    <property type="evidence" value="ECO:0007669"/>
    <property type="project" value="UniProtKB-KW"/>
</dbReference>
<proteinExistence type="inferred from homology"/>
<dbReference type="AlphaFoldDB" id="A0AAN9A6F3"/>